<protein>
    <recommendedName>
        <fullName evidence="1">Regulator of ribonuclease activity B domain-containing protein</fullName>
    </recommendedName>
</protein>
<dbReference type="SUPFAM" id="SSF89946">
    <property type="entry name" value="Hypothetical protein VC0424"/>
    <property type="match status" value="1"/>
</dbReference>
<name>A0A084GXQ5_METID</name>
<gene>
    <name evidence="2" type="ORF">GS18_0213605</name>
</gene>
<sequence>MKFPKDEDGKILSMLYREGLNFKKPHNIDFYVAVPDEKNGEAMIKALADNGYKFMMEYDDDVEEWTCFGSIKMHLKHNEITAVQKKLDAIVKPLGGYADGWGVMTE</sequence>
<dbReference type="Proteomes" id="UP000028549">
    <property type="component" value="Unassembled WGS sequence"/>
</dbReference>
<dbReference type="OrthoDB" id="215572at2"/>
<evidence type="ECO:0000259" key="1">
    <source>
        <dbReference type="Pfam" id="PF06877"/>
    </source>
</evidence>
<evidence type="ECO:0000313" key="2">
    <source>
        <dbReference type="EMBL" id="KEZ52117.1"/>
    </source>
</evidence>
<accession>A0A084GXQ5</accession>
<dbReference type="Pfam" id="PF06877">
    <property type="entry name" value="RraB"/>
    <property type="match status" value="1"/>
</dbReference>
<dbReference type="RefSeq" id="WP_029566950.1">
    <property type="nucleotide sequence ID" value="NZ_JNVC02000005.1"/>
</dbReference>
<proteinExistence type="predicted"/>
<dbReference type="InterPro" id="IPR009671">
    <property type="entry name" value="RraB_dom"/>
</dbReference>
<comment type="caution">
    <text evidence="2">The sequence shown here is derived from an EMBL/GenBank/DDBJ whole genome shotgun (WGS) entry which is preliminary data.</text>
</comment>
<keyword evidence="3" id="KW-1185">Reference proteome</keyword>
<evidence type="ECO:0000313" key="3">
    <source>
        <dbReference type="Proteomes" id="UP000028549"/>
    </source>
</evidence>
<feature type="domain" description="Regulator of ribonuclease activity B" evidence="1">
    <location>
        <begin position="6"/>
        <end position="103"/>
    </location>
</feature>
<dbReference type="InterPro" id="IPR036701">
    <property type="entry name" value="RraB-like_sf"/>
</dbReference>
<reference evidence="2 3" key="1">
    <citation type="journal article" date="2005" name="Int. J. Syst. Evol. Microbiol.">
        <title>Bacillus cibi sp. nov., isolated from jeotgal, a traditional Korean fermented seafood.</title>
        <authorList>
            <person name="Yoon J.H."/>
            <person name="Lee C.H."/>
            <person name="Oh T.K."/>
        </authorList>
    </citation>
    <scope>NUCLEOTIDE SEQUENCE [LARGE SCALE GENOMIC DNA]</scope>
    <source>
        <strain evidence="2 3">DSM 16189</strain>
    </source>
</reference>
<dbReference type="AlphaFoldDB" id="A0A084GXQ5"/>
<organism evidence="2 3">
    <name type="scientific">Metabacillus indicus</name>
    <name type="common">Bacillus indicus</name>
    <dbReference type="NCBI Taxonomy" id="246786"/>
    <lineage>
        <taxon>Bacteria</taxon>
        <taxon>Bacillati</taxon>
        <taxon>Bacillota</taxon>
        <taxon>Bacilli</taxon>
        <taxon>Bacillales</taxon>
        <taxon>Bacillaceae</taxon>
        <taxon>Metabacillus</taxon>
    </lineage>
</organism>
<dbReference type="EMBL" id="JNVC02000005">
    <property type="protein sequence ID" value="KEZ52117.1"/>
    <property type="molecule type" value="Genomic_DNA"/>
</dbReference>
<dbReference type="Gene3D" id="3.30.70.970">
    <property type="entry name" value="RraB-like"/>
    <property type="match status" value="1"/>
</dbReference>